<evidence type="ECO:0000256" key="1">
    <source>
        <dbReference type="ARBA" id="ARBA00004604"/>
    </source>
</evidence>
<evidence type="ECO:0000256" key="6">
    <source>
        <dbReference type="ARBA" id="ARBA00023242"/>
    </source>
</evidence>
<keyword evidence="3" id="KW-0805">Transcription regulation</keyword>
<evidence type="ECO:0000313" key="9">
    <source>
        <dbReference type="EMBL" id="CAH4033023.1"/>
    </source>
</evidence>
<dbReference type="GO" id="GO:0003723">
    <property type="term" value="F:RNA binding"/>
    <property type="evidence" value="ECO:0007669"/>
    <property type="project" value="TreeGrafter"/>
</dbReference>
<dbReference type="InterPro" id="IPR048897">
    <property type="entry name" value="Nol11_C"/>
</dbReference>
<keyword evidence="10" id="KW-1185">Reference proteome</keyword>
<sequence>MAKFYSYYVLCPLIDQNSFLGVTQDKEAETVVVTLGRNVVNKYRLSDQKQTGGWTSKDHITSAVIYDDEQESYVGVFNQNTIKAWKDESENLDKLKKYKFSAKIFKVLARQNQTSLIIFENGNCASLPYGVDNRLISAHKPIIKDKENIIDVGAYTIDKKDYICYVIKNTNNKKKEKYEILISPLRDELGDLEKAKLTREKVVRSDDVYVVGHLISTNNNKVYILWSDSKLSVYDIKNKSWKNMVSVPWISTLSSVSIACMEKNHLIMFGSNTEEDGAILVAYDVVLGVGSCRYPLKMYTTEAKLYSFNNRIILQGSNHIAMLPYMLETDRNISSLLGSHNIISENVMKIVSWDASGKSDLVIGSDIKHLWLKGLAERTVCSQIMTALIEKDDLEALYKTLLQFTDIPESVIVSLIVYTISMLNSNDINITNDEGIRILCLNEKNKKGDLLKYLLQIPFSDALIIPHLRQLLSLDDALLLISFIAHLILDTELDMERESKIYDWCILLLDTFYQQFLMTNDPKVTIVLEKIQRIVESLIHDMQLIDNVMPLLGKMLHGTPISEQKTTSSYVIDLLNI</sequence>
<dbReference type="PANTHER" id="PTHR15633">
    <property type="entry name" value="NUCLEOLAR PROTEIN 11"/>
    <property type="match status" value="1"/>
</dbReference>
<evidence type="ECO:0000256" key="5">
    <source>
        <dbReference type="ARBA" id="ARBA00023163"/>
    </source>
</evidence>
<evidence type="ECO:0000256" key="4">
    <source>
        <dbReference type="ARBA" id="ARBA00023159"/>
    </source>
</evidence>
<comment type="caution">
    <text evidence="9">The sequence shown here is derived from an EMBL/GenBank/DDBJ whole genome shotgun (WGS) entry which is preliminary data.</text>
</comment>
<protein>
    <recommendedName>
        <fullName evidence="11">Nucleolar protein 11</fullName>
    </recommendedName>
</protein>
<organism evidence="9 10">
    <name type="scientific">Pieris brassicae</name>
    <name type="common">White butterfly</name>
    <name type="synonym">Large white butterfly</name>
    <dbReference type="NCBI Taxonomy" id="7116"/>
    <lineage>
        <taxon>Eukaryota</taxon>
        <taxon>Metazoa</taxon>
        <taxon>Ecdysozoa</taxon>
        <taxon>Arthropoda</taxon>
        <taxon>Hexapoda</taxon>
        <taxon>Insecta</taxon>
        <taxon>Pterygota</taxon>
        <taxon>Neoptera</taxon>
        <taxon>Endopterygota</taxon>
        <taxon>Lepidoptera</taxon>
        <taxon>Glossata</taxon>
        <taxon>Ditrysia</taxon>
        <taxon>Papilionoidea</taxon>
        <taxon>Pieridae</taxon>
        <taxon>Pierinae</taxon>
        <taxon>Pieris</taxon>
    </lineage>
</organism>
<keyword evidence="2" id="KW-0698">rRNA processing</keyword>
<keyword evidence="6" id="KW-0539">Nucleus</keyword>
<feature type="domain" description="Nucleolar protein 11 N-terminal" evidence="7">
    <location>
        <begin position="1"/>
        <end position="325"/>
    </location>
</feature>
<dbReference type="GO" id="GO:0030490">
    <property type="term" value="P:maturation of SSU-rRNA"/>
    <property type="evidence" value="ECO:0007669"/>
    <property type="project" value="InterPro"/>
</dbReference>
<accession>A0A9P0XFK8</accession>
<comment type="subcellular location">
    <subcellularLocation>
        <location evidence="1">Nucleus</location>
        <location evidence="1">Nucleolus</location>
    </subcellularLocation>
</comment>
<keyword evidence="5" id="KW-0804">Transcription</keyword>
<reference evidence="9" key="1">
    <citation type="submission" date="2022-05" db="EMBL/GenBank/DDBJ databases">
        <authorList>
            <person name="Okamura Y."/>
        </authorList>
    </citation>
    <scope>NUCLEOTIDE SEQUENCE</scope>
</reference>
<dbReference type="Pfam" id="PF20998">
    <property type="entry name" value="Nol11_C"/>
    <property type="match status" value="1"/>
</dbReference>
<dbReference type="GO" id="GO:0005730">
    <property type="term" value="C:nucleolus"/>
    <property type="evidence" value="ECO:0007669"/>
    <property type="project" value="UniProtKB-SubCell"/>
</dbReference>
<dbReference type="PANTHER" id="PTHR15633:SF2">
    <property type="entry name" value="NUCLEOLAR PROTEIN 11"/>
    <property type="match status" value="1"/>
</dbReference>
<keyword evidence="4" id="KW-0010">Activator</keyword>
<feature type="domain" description="Nucleolar protein 11 C-terminal" evidence="8">
    <location>
        <begin position="346"/>
        <end position="574"/>
    </location>
</feature>
<dbReference type="EMBL" id="CALOZG010000029">
    <property type="protein sequence ID" value="CAH4033023.1"/>
    <property type="molecule type" value="Genomic_DNA"/>
</dbReference>
<dbReference type="Pfam" id="PF08168">
    <property type="entry name" value="NOL11_N"/>
    <property type="match status" value="1"/>
</dbReference>
<dbReference type="AlphaFoldDB" id="A0A9P0XFK8"/>
<name>A0A9P0XFK8_PIEBR</name>
<dbReference type="InterPro" id="IPR011043">
    <property type="entry name" value="Gal_Oxase/kelch_b-propeller"/>
</dbReference>
<proteinExistence type="predicted"/>
<evidence type="ECO:0000256" key="2">
    <source>
        <dbReference type="ARBA" id="ARBA00022552"/>
    </source>
</evidence>
<evidence type="ECO:0000259" key="7">
    <source>
        <dbReference type="Pfam" id="PF08168"/>
    </source>
</evidence>
<dbReference type="InterPro" id="IPR012584">
    <property type="entry name" value="NOL11_N"/>
</dbReference>
<evidence type="ECO:0008006" key="11">
    <source>
        <dbReference type="Google" id="ProtNLM"/>
    </source>
</evidence>
<evidence type="ECO:0000259" key="8">
    <source>
        <dbReference type="Pfam" id="PF20998"/>
    </source>
</evidence>
<evidence type="ECO:0000256" key="3">
    <source>
        <dbReference type="ARBA" id="ARBA00023015"/>
    </source>
</evidence>
<dbReference type="SUPFAM" id="SSF50965">
    <property type="entry name" value="Galactose oxidase, central domain"/>
    <property type="match status" value="1"/>
</dbReference>
<dbReference type="Proteomes" id="UP001152562">
    <property type="component" value="Unassembled WGS sequence"/>
</dbReference>
<dbReference type="InterPro" id="IPR042859">
    <property type="entry name" value="NOL11"/>
</dbReference>
<evidence type="ECO:0000313" key="10">
    <source>
        <dbReference type="Proteomes" id="UP001152562"/>
    </source>
</evidence>
<gene>
    <name evidence="9" type="ORF">PIBRA_LOCUS9354</name>
</gene>